<dbReference type="Pfam" id="PF10604">
    <property type="entry name" value="Polyketide_cyc2"/>
    <property type="match status" value="1"/>
</dbReference>
<dbReference type="CDD" id="cd07812">
    <property type="entry name" value="SRPBCC"/>
    <property type="match status" value="1"/>
</dbReference>
<proteinExistence type="predicted"/>
<dbReference type="SUPFAM" id="SSF55961">
    <property type="entry name" value="Bet v1-like"/>
    <property type="match status" value="1"/>
</dbReference>
<dbReference type="EMBL" id="AOME01000074">
    <property type="protein sequence ID" value="EMA50122.1"/>
    <property type="molecule type" value="Genomic_DNA"/>
</dbReference>
<accession>M0MWM1</accession>
<dbReference type="Gene3D" id="3.30.530.20">
    <property type="match status" value="1"/>
</dbReference>
<dbReference type="STRING" id="1227456.C450_15498"/>
<keyword evidence="2" id="KW-1185">Reference proteome</keyword>
<name>M0MWM1_9EURY</name>
<dbReference type="AlphaFoldDB" id="M0MWM1"/>
<dbReference type="InterPro" id="IPR023393">
    <property type="entry name" value="START-like_dom_sf"/>
</dbReference>
<evidence type="ECO:0000313" key="1">
    <source>
        <dbReference type="EMBL" id="EMA50122.1"/>
    </source>
</evidence>
<gene>
    <name evidence="1" type="ORF">C450_15498</name>
</gene>
<dbReference type="InterPro" id="IPR019587">
    <property type="entry name" value="Polyketide_cyclase/dehydratase"/>
</dbReference>
<reference evidence="1 2" key="1">
    <citation type="journal article" date="2014" name="PLoS Genet.">
        <title>Phylogenetically driven sequencing of extremely halophilic archaea reveals strategies for static and dynamic osmo-response.</title>
        <authorList>
            <person name="Becker E.A."/>
            <person name="Seitzer P.M."/>
            <person name="Tritt A."/>
            <person name="Larsen D."/>
            <person name="Krusor M."/>
            <person name="Yao A.I."/>
            <person name="Wu D."/>
            <person name="Madern D."/>
            <person name="Eisen J.A."/>
            <person name="Darling A.E."/>
            <person name="Facciotti M.T."/>
        </authorList>
    </citation>
    <scope>NUCLEOTIDE SEQUENCE [LARGE SCALE GENOMIC DNA]</scope>
    <source>
        <strain evidence="1 2">DSM 8989</strain>
    </source>
</reference>
<dbReference type="Proteomes" id="UP000011625">
    <property type="component" value="Unassembled WGS sequence"/>
</dbReference>
<evidence type="ECO:0000313" key="2">
    <source>
        <dbReference type="Proteomes" id="UP000011625"/>
    </source>
</evidence>
<comment type="caution">
    <text evidence="1">The sequence shown here is derived from an EMBL/GenBank/DDBJ whole genome shotgun (WGS) entry which is preliminary data.</text>
</comment>
<organism evidence="1 2">
    <name type="scientific">Halococcus salifodinae DSM 8989</name>
    <dbReference type="NCBI Taxonomy" id="1227456"/>
    <lineage>
        <taxon>Archaea</taxon>
        <taxon>Methanobacteriati</taxon>
        <taxon>Methanobacteriota</taxon>
        <taxon>Stenosarchaea group</taxon>
        <taxon>Halobacteria</taxon>
        <taxon>Halobacteriales</taxon>
        <taxon>Halococcaceae</taxon>
        <taxon>Halococcus</taxon>
    </lineage>
</organism>
<protein>
    <recommendedName>
        <fullName evidence="3">Polyketide cyclase/dehydrase</fullName>
    </recommendedName>
</protein>
<evidence type="ECO:0008006" key="3">
    <source>
        <dbReference type="Google" id="ProtNLM"/>
    </source>
</evidence>
<dbReference type="PATRIC" id="fig|1227456.3.peg.3144"/>
<sequence>MYLPVSTGRNHRSEGYRGDLCREDNAYTPRTRDVAVESVEVSTVVYLPPEETYEFLLDFPGYANYSEYLTGVESHGDGSPGTEYDLRFAWWKLTYTARSRVTAVDPPNRIDWQVTKDIDARGRWTVTAVDSPTGREHASEVRLRIEFDADSVDPSGFDLPRLVSLSWVVDKVKPLIEREAERVVERIVADIEGESRPVDLTVHTTPDST</sequence>